<sequence length="388" mass="44277">MKKELDSLREHKVWTLQPLPKGSKVIKSKSIYTIKKDATTQDRKNKVGLVATGYQQSYEEIFSPVIKNDSLKVILAFAAIMQYDIKCFDIVTAYLYGNLEETIYMKQPEGFEFEDAELQALLDEDSTQMQEKLAKQLQVSQDISEKVRKFMSILIASGYGLGVVLVQIQNDVERPIAYAPRTLTKAENNYSTTEKECLAVVWALGKFRPYLYGRPYCGYRPSLAMLAGMLERSIRSLSPLGPQTTRIEEHITSIQDIAEEQINDPHLVEFREKIANENLKGFTTAYHPQTIGLTERLNKSLTDMISIPFFLVHGREVETPLGSILPYQPAGTAEDYVGYLAQSKKHQEVMYKGGDLVWVFTPVRTVGLSEKLLKRYFGPYRVIRKYRV</sequence>
<dbReference type="SUPFAM" id="SSF56672">
    <property type="entry name" value="DNA/RNA polymerases"/>
    <property type="match status" value="1"/>
</dbReference>
<evidence type="ECO:0000313" key="10">
    <source>
        <dbReference type="Proteomes" id="UP001235939"/>
    </source>
</evidence>
<dbReference type="InterPro" id="IPR043502">
    <property type="entry name" value="DNA/RNA_pol_sf"/>
</dbReference>
<dbReference type="InterPro" id="IPR013103">
    <property type="entry name" value="RVT_2"/>
</dbReference>
<keyword evidence="10" id="KW-1185">Reference proteome</keyword>
<dbReference type="PANTHER" id="PTHR34072">
    <property type="entry name" value="ENZYMATIC POLYPROTEIN-RELATED"/>
    <property type="match status" value="1"/>
</dbReference>
<evidence type="ECO:0000256" key="6">
    <source>
        <dbReference type="ARBA" id="ARBA00022918"/>
    </source>
</evidence>
<keyword evidence="2" id="KW-0548">Nucleotidyltransferase</keyword>
<keyword evidence="4" id="KW-0255">Endonuclease</keyword>
<keyword evidence="6" id="KW-0695">RNA-directed DNA polymerase</keyword>
<evidence type="ECO:0000313" key="9">
    <source>
        <dbReference type="EMBL" id="UYV70941.1"/>
    </source>
</evidence>
<dbReference type="Pfam" id="PF17917">
    <property type="entry name" value="RT_RNaseH"/>
    <property type="match status" value="1"/>
</dbReference>
<dbReference type="InterPro" id="IPR036388">
    <property type="entry name" value="WH-like_DNA-bd_sf"/>
</dbReference>
<evidence type="ECO:0008006" key="11">
    <source>
        <dbReference type="Google" id="ProtNLM"/>
    </source>
</evidence>
<dbReference type="CDD" id="cd09274">
    <property type="entry name" value="RNase_HI_RT_Ty3"/>
    <property type="match status" value="1"/>
</dbReference>
<evidence type="ECO:0000259" key="7">
    <source>
        <dbReference type="Pfam" id="PF07727"/>
    </source>
</evidence>
<dbReference type="Pfam" id="PF07727">
    <property type="entry name" value="RVT_2"/>
    <property type="match status" value="1"/>
</dbReference>
<organism evidence="9 10">
    <name type="scientific">Cordylochernes scorpioides</name>
    <dbReference type="NCBI Taxonomy" id="51811"/>
    <lineage>
        <taxon>Eukaryota</taxon>
        <taxon>Metazoa</taxon>
        <taxon>Ecdysozoa</taxon>
        <taxon>Arthropoda</taxon>
        <taxon>Chelicerata</taxon>
        <taxon>Arachnida</taxon>
        <taxon>Pseudoscorpiones</taxon>
        <taxon>Cheliferoidea</taxon>
        <taxon>Chernetidae</taxon>
        <taxon>Cordylochernes</taxon>
    </lineage>
</organism>
<proteinExistence type="predicted"/>
<keyword evidence="5" id="KW-0378">Hydrolase</keyword>
<dbReference type="InterPro" id="IPR041373">
    <property type="entry name" value="RT_RNaseH"/>
</dbReference>
<evidence type="ECO:0000256" key="2">
    <source>
        <dbReference type="ARBA" id="ARBA00022695"/>
    </source>
</evidence>
<evidence type="ECO:0000256" key="1">
    <source>
        <dbReference type="ARBA" id="ARBA00022679"/>
    </source>
</evidence>
<dbReference type="Gene3D" id="3.10.20.370">
    <property type="match status" value="1"/>
</dbReference>
<gene>
    <name evidence="9" type="ORF">LAZ67_8001175</name>
</gene>
<feature type="domain" description="Reverse transcriptase Ty1/copia-type" evidence="7">
    <location>
        <begin position="12"/>
        <end position="117"/>
    </location>
</feature>
<protein>
    <recommendedName>
        <fullName evidence="11">Reverse transcriptase/retrotransposon-derived protein RNase H-like domain-containing protein</fullName>
    </recommendedName>
</protein>
<keyword evidence="3" id="KW-0540">Nuclease</keyword>
<evidence type="ECO:0000259" key="8">
    <source>
        <dbReference type="Pfam" id="PF17917"/>
    </source>
</evidence>
<feature type="domain" description="Reverse transcriptase RNase H-like" evidence="8">
    <location>
        <begin position="156"/>
        <end position="215"/>
    </location>
</feature>
<name>A0ABY6KQ02_9ARAC</name>
<accession>A0ABY6KQ02</accession>
<evidence type="ECO:0000256" key="3">
    <source>
        <dbReference type="ARBA" id="ARBA00022722"/>
    </source>
</evidence>
<dbReference type="Gene3D" id="1.10.10.10">
    <property type="entry name" value="Winged helix-like DNA-binding domain superfamily/Winged helix DNA-binding domain"/>
    <property type="match status" value="1"/>
</dbReference>
<dbReference type="EMBL" id="CP092870">
    <property type="protein sequence ID" value="UYV70941.1"/>
    <property type="molecule type" value="Genomic_DNA"/>
</dbReference>
<keyword evidence="1" id="KW-0808">Transferase</keyword>
<evidence type="ECO:0000256" key="5">
    <source>
        <dbReference type="ARBA" id="ARBA00022801"/>
    </source>
</evidence>
<dbReference type="PANTHER" id="PTHR34072:SF58">
    <property type="entry name" value="DNA (CYTOSINE-5-)-METHYLTRANSFERASE"/>
    <property type="match status" value="1"/>
</dbReference>
<evidence type="ECO:0000256" key="4">
    <source>
        <dbReference type="ARBA" id="ARBA00022759"/>
    </source>
</evidence>
<reference evidence="9 10" key="1">
    <citation type="submission" date="2022-01" db="EMBL/GenBank/DDBJ databases">
        <title>A chromosomal length assembly of Cordylochernes scorpioides.</title>
        <authorList>
            <person name="Zeh D."/>
            <person name="Zeh J."/>
        </authorList>
    </citation>
    <scope>NUCLEOTIDE SEQUENCE [LARGE SCALE GENOMIC DNA]</scope>
    <source>
        <strain evidence="9">IN4F17</strain>
        <tissue evidence="9">Whole Body</tissue>
    </source>
</reference>
<dbReference type="Proteomes" id="UP001235939">
    <property type="component" value="Chromosome 08"/>
</dbReference>